<dbReference type="UniPathway" id="UPA00244">
    <property type="reaction ID" value="UER00312"/>
</dbReference>
<gene>
    <name evidence="7" type="primary">pdxA</name>
    <name evidence="8" type="ORF">C8P66_12149</name>
</gene>
<feature type="binding site" evidence="7">
    <location>
        <position position="212"/>
    </location>
    <ligand>
        <name>a divalent metal cation</name>
        <dbReference type="ChEBI" id="CHEBI:60240"/>
        <note>ligand shared between dimeric partners</note>
    </ligand>
</feature>
<dbReference type="PANTHER" id="PTHR30004">
    <property type="entry name" value="4-HYDROXYTHREONINE-4-PHOSPHATE DEHYDROGENASE"/>
    <property type="match status" value="1"/>
</dbReference>
<comment type="cofactor">
    <cofactor evidence="7">
        <name>Zn(2+)</name>
        <dbReference type="ChEBI" id="CHEBI:29105"/>
    </cofactor>
    <cofactor evidence="7">
        <name>Mg(2+)</name>
        <dbReference type="ChEBI" id="CHEBI:18420"/>
    </cofactor>
    <cofactor evidence="7">
        <name>Co(2+)</name>
        <dbReference type="ChEBI" id="CHEBI:48828"/>
    </cofactor>
    <text evidence="7">Binds 1 divalent metal cation per subunit. Can use ions such as Zn(2+), Mg(2+) or Co(2+).</text>
</comment>
<comment type="subcellular location">
    <subcellularLocation>
        <location evidence="7">Cytoplasm</location>
    </subcellularLocation>
</comment>
<keyword evidence="6 7" id="KW-0664">Pyridoxine biosynthesis</keyword>
<comment type="caution">
    <text evidence="8">The sequence shown here is derived from an EMBL/GenBank/DDBJ whole genome shotgun (WGS) entry which is preliminary data.</text>
</comment>
<dbReference type="InterPro" id="IPR005255">
    <property type="entry name" value="PdxA_fam"/>
</dbReference>
<keyword evidence="7" id="KW-0460">Magnesium</keyword>
<dbReference type="HAMAP" id="MF_00536">
    <property type="entry name" value="PdxA"/>
    <property type="match status" value="1"/>
</dbReference>
<dbReference type="Gene3D" id="3.40.718.10">
    <property type="entry name" value="Isopropylmalate Dehydrogenase"/>
    <property type="match status" value="1"/>
</dbReference>
<dbReference type="Pfam" id="PF04166">
    <property type="entry name" value="PdxA"/>
    <property type="match status" value="1"/>
</dbReference>
<dbReference type="EMBL" id="QKYU01000021">
    <property type="protein sequence ID" value="PZW41342.1"/>
    <property type="molecule type" value="Genomic_DNA"/>
</dbReference>
<dbReference type="AlphaFoldDB" id="A0A2W7I7A2"/>
<dbReference type="RefSeq" id="WP_111399520.1">
    <property type="nucleotide sequence ID" value="NZ_QKYU01000021.1"/>
</dbReference>
<feature type="binding site" evidence="7">
    <location>
        <position position="167"/>
    </location>
    <ligand>
        <name>a divalent metal cation</name>
        <dbReference type="ChEBI" id="CHEBI:60240"/>
        <note>ligand shared between dimeric partners</note>
    </ligand>
</feature>
<comment type="pathway">
    <text evidence="7">Cofactor biosynthesis; pyridoxine 5'-phosphate biosynthesis; pyridoxine 5'-phosphate from D-erythrose 4-phosphate: step 4/5.</text>
</comment>
<dbReference type="GO" id="GO:0042823">
    <property type="term" value="P:pyridoxal phosphate biosynthetic process"/>
    <property type="evidence" value="ECO:0007669"/>
    <property type="project" value="UniProtKB-UniRule"/>
</dbReference>
<protein>
    <recommendedName>
        <fullName evidence="7">4-hydroxythreonine-4-phosphate dehydrogenase</fullName>
        <ecNumber evidence="7">1.1.1.262</ecNumber>
    </recommendedName>
    <alternativeName>
        <fullName evidence="7">4-(phosphohydroxy)-L-threonine dehydrogenase</fullName>
    </alternativeName>
</protein>
<evidence type="ECO:0000256" key="5">
    <source>
        <dbReference type="ARBA" id="ARBA00023027"/>
    </source>
</evidence>
<dbReference type="SUPFAM" id="SSF53659">
    <property type="entry name" value="Isocitrate/Isopropylmalate dehydrogenase-like"/>
    <property type="match status" value="1"/>
</dbReference>
<dbReference type="GO" id="GO:0051287">
    <property type="term" value="F:NAD binding"/>
    <property type="evidence" value="ECO:0007669"/>
    <property type="project" value="InterPro"/>
</dbReference>
<dbReference type="OrthoDB" id="9801783at2"/>
<feature type="binding site" evidence="7">
    <location>
        <position position="138"/>
    </location>
    <ligand>
        <name>substrate</name>
    </ligand>
</feature>
<feature type="binding site" evidence="7">
    <location>
        <position position="275"/>
    </location>
    <ligand>
        <name>substrate</name>
    </ligand>
</feature>
<feature type="binding site" evidence="7">
    <location>
        <position position="293"/>
    </location>
    <ligand>
        <name>substrate</name>
    </ligand>
</feature>
<dbReference type="GO" id="GO:0008615">
    <property type="term" value="P:pyridoxine biosynthetic process"/>
    <property type="evidence" value="ECO:0007669"/>
    <property type="project" value="UniProtKB-UniRule"/>
</dbReference>
<keyword evidence="1 7" id="KW-0963">Cytoplasm</keyword>
<keyword evidence="7" id="KW-0862">Zinc</keyword>
<keyword evidence="4 7" id="KW-0560">Oxidoreductase</keyword>
<keyword evidence="2 7" id="KW-0479">Metal-binding</keyword>
<evidence type="ECO:0000256" key="7">
    <source>
        <dbReference type="HAMAP-Rule" id="MF_00536"/>
    </source>
</evidence>
<name>A0A2W7I7A2_9PROT</name>
<evidence type="ECO:0000256" key="2">
    <source>
        <dbReference type="ARBA" id="ARBA00022723"/>
    </source>
</evidence>
<dbReference type="GO" id="GO:0050570">
    <property type="term" value="F:4-hydroxythreonine-4-phosphate dehydrogenase activity"/>
    <property type="evidence" value="ECO:0007669"/>
    <property type="project" value="UniProtKB-UniRule"/>
</dbReference>
<dbReference type="PANTHER" id="PTHR30004:SF6">
    <property type="entry name" value="D-THREONATE 4-PHOSPHATE DEHYDROGENASE"/>
    <property type="match status" value="1"/>
</dbReference>
<proteinExistence type="inferred from homology"/>
<evidence type="ECO:0000256" key="1">
    <source>
        <dbReference type="ARBA" id="ARBA00022490"/>
    </source>
</evidence>
<evidence type="ECO:0000256" key="3">
    <source>
        <dbReference type="ARBA" id="ARBA00022857"/>
    </source>
</evidence>
<dbReference type="EC" id="1.1.1.262" evidence="7"/>
<evidence type="ECO:0000313" key="8">
    <source>
        <dbReference type="EMBL" id="PZW41342.1"/>
    </source>
</evidence>
<dbReference type="NCBIfam" id="TIGR00557">
    <property type="entry name" value="pdxA"/>
    <property type="match status" value="1"/>
</dbReference>
<keyword evidence="3 7" id="KW-0521">NADP</keyword>
<keyword evidence="9" id="KW-1185">Reference proteome</keyword>
<organism evidence="8 9">
    <name type="scientific">Humitalea rosea</name>
    <dbReference type="NCBI Taxonomy" id="990373"/>
    <lineage>
        <taxon>Bacteria</taxon>
        <taxon>Pseudomonadati</taxon>
        <taxon>Pseudomonadota</taxon>
        <taxon>Alphaproteobacteria</taxon>
        <taxon>Acetobacterales</taxon>
        <taxon>Roseomonadaceae</taxon>
        <taxon>Humitalea</taxon>
    </lineage>
</organism>
<dbReference type="NCBIfam" id="NF003699">
    <property type="entry name" value="PRK05312.1"/>
    <property type="match status" value="1"/>
</dbReference>
<keyword evidence="7" id="KW-0170">Cobalt</keyword>
<reference evidence="8 9" key="1">
    <citation type="submission" date="2018-06" db="EMBL/GenBank/DDBJ databases">
        <title>Genomic Encyclopedia of Archaeal and Bacterial Type Strains, Phase II (KMG-II): from individual species to whole genera.</title>
        <authorList>
            <person name="Goeker M."/>
        </authorList>
    </citation>
    <scope>NUCLEOTIDE SEQUENCE [LARGE SCALE GENOMIC DNA]</scope>
    <source>
        <strain evidence="8 9">DSM 24525</strain>
    </source>
</reference>
<evidence type="ECO:0000256" key="6">
    <source>
        <dbReference type="ARBA" id="ARBA00023096"/>
    </source>
</evidence>
<comment type="function">
    <text evidence="7">Catalyzes the NAD(P)-dependent oxidation of 4-(phosphooxy)-L-threonine (HTP) into 2-amino-3-oxo-4-(phosphooxy)butyric acid which spontaneously decarboxylates to form 3-amino-2-oxopropyl phosphate (AHAP).</text>
</comment>
<feature type="binding site" evidence="7">
    <location>
        <position position="284"/>
    </location>
    <ligand>
        <name>substrate</name>
    </ligand>
</feature>
<dbReference type="GO" id="GO:0000287">
    <property type="term" value="F:magnesium ion binding"/>
    <property type="evidence" value="ECO:0007669"/>
    <property type="project" value="UniProtKB-UniRule"/>
</dbReference>
<comment type="subunit">
    <text evidence="7">Homodimer.</text>
</comment>
<comment type="catalytic activity">
    <reaction evidence="7">
        <text>4-(phosphooxy)-L-threonine + NAD(+) = 3-amino-2-oxopropyl phosphate + CO2 + NADH</text>
        <dbReference type="Rhea" id="RHEA:32275"/>
        <dbReference type="ChEBI" id="CHEBI:16526"/>
        <dbReference type="ChEBI" id="CHEBI:57279"/>
        <dbReference type="ChEBI" id="CHEBI:57540"/>
        <dbReference type="ChEBI" id="CHEBI:57945"/>
        <dbReference type="ChEBI" id="CHEBI:58452"/>
        <dbReference type="EC" id="1.1.1.262"/>
    </reaction>
</comment>
<feature type="binding site" evidence="7">
    <location>
        <position position="137"/>
    </location>
    <ligand>
        <name>substrate</name>
    </ligand>
</feature>
<evidence type="ECO:0000256" key="4">
    <source>
        <dbReference type="ARBA" id="ARBA00023002"/>
    </source>
</evidence>
<accession>A0A2W7I7A2</accession>
<dbReference type="Proteomes" id="UP000249688">
    <property type="component" value="Unassembled WGS sequence"/>
</dbReference>
<sequence>MTLPSQPLPLALTMGEPAGIGGEIAILAWGLLHATGPAFFLIDDADRIAALPGAPPIIRIAAPEEAGAVFPTALPVLHRPLPHPAIPGLPDPAHAPRVLGAIEEATTLAMAGRVGGVVTNPIQKASLTAAGFRHPGHTEYLAELTGGGPPVMMLACEGLRTVPVTIHEPLAQAIARLTPELILSIAIPTAAALARDFGIAAPRLAVAGLNPHAGEAGTMGLEDIQIVAPAIAALRAAGIAATGPWPPDTMFTPKARQSYDAAICMYHDQALIPVKTIDMAGGVNVTLNLPIIRTSPDHGTALDLAGTGRADPSSLVAALRLAARLAAHRAVEKDPACVSP</sequence>
<evidence type="ECO:0000313" key="9">
    <source>
        <dbReference type="Proteomes" id="UP000249688"/>
    </source>
</evidence>
<dbReference type="GO" id="GO:0008270">
    <property type="term" value="F:zinc ion binding"/>
    <property type="evidence" value="ECO:0007669"/>
    <property type="project" value="UniProtKB-UniRule"/>
</dbReference>
<dbReference type="GO" id="GO:0050897">
    <property type="term" value="F:cobalt ion binding"/>
    <property type="evidence" value="ECO:0007669"/>
    <property type="project" value="UniProtKB-UniRule"/>
</dbReference>
<dbReference type="InterPro" id="IPR037510">
    <property type="entry name" value="PdxA"/>
</dbReference>
<dbReference type="GO" id="GO:0005737">
    <property type="term" value="C:cytoplasm"/>
    <property type="evidence" value="ECO:0007669"/>
    <property type="project" value="UniProtKB-SubCell"/>
</dbReference>
<keyword evidence="5 7" id="KW-0520">NAD</keyword>
<comment type="miscellaneous">
    <text evidence="7">The active site is located at the dimer interface.</text>
</comment>
<feature type="binding site" evidence="7">
    <location>
        <position position="267"/>
    </location>
    <ligand>
        <name>a divalent metal cation</name>
        <dbReference type="ChEBI" id="CHEBI:60240"/>
        <note>ligand shared between dimeric partners</note>
    </ligand>
</feature>
<comment type="similarity">
    <text evidence="7">Belongs to the PdxA family.</text>
</comment>